<gene>
    <name evidence="9 13" type="primary">thiE</name>
    <name evidence="13" type="ORF">PML95_09420</name>
</gene>
<dbReference type="SUPFAM" id="SSF51391">
    <property type="entry name" value="Thiamin phosphate synthase"/>
    <property type="match status" value="1"/>
</dbReference>
<feature type="binding site" evidence="9">
    <location>
        <position position="79"/>
    </location>
    <ligand>
        <name>Mg(2+)</name>
        <dbReference type="ChEBI" id="CHEBI:18420"/>
    </ligand>
</feature>
<feature type="binding site" evidence="9">
    <location>
        <begin position="197"/>
        <end position="198"/>
    </location>
    <ligand>
        <name>2-[(2R,5Z)-2-carboxy-4-methylthiazol-5(2H)-ylidene]ethyl phosphate</name>
        <dbReference type="ChEBI" id="CHEBI:62899"/>
    </ligand>
</feature>
<evidence type="ECO:0000256" key="4">
    <source>
        <dbReference type="ARBA" id="ARBA00022842"/>
    </source>
</evidence>
<dbReference type="Proteomes" id="UP001179600">
    <property type="component" value="Chromosome"/>
</dbReference>
<name>A0AAF0BG28_9ENTE</name>
<comment type="cofactor">
    <cofactor evidence="9">
        <name>Mg(2+)</name>
        <dbReference type="ChEBI" id="CHEBI:18420"/>
    </cofactor>
    <text evidence="9">Binds 1 Mg(2+) ion per subunit.</text>
</comment>
<comment type="similarity">
    <text evidence="9 10">Belongs to the thiamine-phosphate synthase family.</text>
</comment>
<evidence type="ECO:0000313" key="14">
    <source>
        <dbReference type="Proteomes" id="UP001179600"/>
    </source>
</evidence>
<comment type="pathway">
    <text evidence="1 9 11">Cofactor biosynthesis; thiamine diphosphate biosynthesis; thiamine phosphate from 4-amino-2-methyl-5-diphosphomethylpyrimidine and 4-methyl-5-(2-phosphoethyl)-thiazole: step 1/1.</text>
</comment>
<dbReference type="GO" id="GO:0004789">
    <property type="term" value="F:thiamine-phosphate diphosphorylase activity"/>
    <property type="evidence" value="ECO:0007669"/>
    <property type="project" value="UniProtKB-UniRule"/>
</dbReference>
<evidence type="ECO:0000259" key="12">
    <source>
        <dbReference type="Pfam" id="PF02581"/>
    </source>
</evidence>
<evidence type="ECO:0000256" key="10">
    <source>
        <dbReference type="RuleBase" id="RU003826"/>
    </source>
</evidence>
<keyword evidence="5 9" id="KW-0784">Thiamine biosynthesis</keyword>
<dbReference type="GO" id="GO:0009228">
    <property type="term" value="P:thiamine biosynthetic process"/>
    <property type="evidence" value="ECO:0007669"/>
    <property type="project" value="UniProtKB-KW"/>
</dbReference>
<dbReference type="NCBIfam" id="TIGR00693">
    <property type="entry name" value="thiE"/>
    <property type="match status" value="1"/>
</dbReference>
<feature type="binding site" evidence="9">
    <location>
        <position position="118"/>
    </location>
    <ligand>
        <name>4-amino-2-methyl-5-(diphosphooxymethyl)pyrimidine</name>
        <dbReference type="ChEBI" id="CHEBI:57841"/>
    </ligand>
</feature>
<evidence type="ECO:0000313" key="13">
    <source>
        <dbReference type="EMBL" id="WCG22594.1"/>
    </source>
</evidence>
<reference evidence="13" key="1">
    <citation type="submission" date="2023-01" db="EMBL/GenBank/DDBJ databases">
        <title>Oxazolidinone resistance genes in florfenicol resistant enterococci from beef cattle and veal calves at slaughter.</title>
        <authorList>
            <person name="Biggel M."/>
        </authorList>
    </citation>
    <scope>NUCLEOTIDE SEQUENCE</scope>
    <source>
        <strain evidence="13">K204-1</strain>
    </source>
</reference>
<comment type="function">
    <text evidence="9">Condenses 4-methyl-5-(beta-hydroxyethyl)thiazole monophosphate (THZ-P) and 2-methyl-4-amino-5-hydroxymethyl pyrimidine pyrophosphate (HMP-PP) to form thiamine monophosphate (TMP).</text>
</comment>
<feature type="binding site" evidence="9">
    <location>
        <begin position="42"/>
        <end position="46"/>
    </location>
    <ligand>
        <name>4-amino-2-methyl-5-(diphosphooxymethyl)pyrimidine</name>
        <dbReference type="ChEBI" id="CHEBI:57841"/>
    </ligand>
</feature>
<dbReference type="EMBL" id="CP116507">
    <property type="protein sequence ID" value="WCG22594.1"/>
    <property type="molecule type" value="Genomic_DNA"/>
</dbReference>
<dbReference type="InterPro" id="IPR022998">
    <property type="entry name" value="ThiamineP_synth_TenI"/>
</dbReference>
<organism evidence="13 14">
    <name type="scientific">Vagococcus lutrae</name>
    <dbReference type="NCBI Taxonomy" id="81947"/>
    <lineage>
        <taxon>Bacteria</taxon>
        <taxon>Bacillati</taxon>
        <taxon>Bacillota</taxon>
        <taxon>Bacilli</taxon>
        <taxon>Lactobacillales</taxon>
        <taxon>Enterococcaceae</taxon>
        <taxon>Vagococcus</taxon>
    </lineage>
</organism>
<dbReference type="InterPro" id="IPR036206">
    <property type="entry name" value="ThiamineP_synth_sf"/>
</dbReference>
<keyword evidence="3 9" id="KW-0479">Metal-binding</keyword>
<evidence type="ECO:0000256" key="2">
    <source>
        <dbReference type="ARBA" id="ARBA00022679"/>
    </source>
</evidence>
<accession>A0AAF0BG28</accession>
<dbReference type="GO" id="GO:0009229">
    <property type="term" value="P:thiamine diphosphate biosynthetic process"/>
    <property type="evidence" value="ECO:0007669"/>
    <property type="project" value="UniProtKB-UniRule"/>
</dbReference>
<feature type="binding site" evidence="9">
    <location>
        <position position="148"/>
    </location>
    <ligand>
        <name>4-amino-2-methyl-5-(diphosphooxymethyl)pyrimidine</name>
        <dbReference type="ChEBI" id="CHEBI:57841"/>
    </ligand>
</feature>
<evidence type="ECO:0000256" key="3">
    <source>
        <dbReference type="ARBA" id="ARBA00022723"/>
    </source>
</evidence>
<feature type="domain" description="Thiamine phosphate synthase/TenI" evidence="12">
    <location>
        <begin position="11"/>
        <end position="200"/>
    </location>
</feature>
<evidence type="ECO:0000256" key="1">
    <source>
        <dbReference type="ARBA" id="ARBA00005165"/>
    </source>
</evidence>
<feature type="binding site" evidence="9">
    <location>
        <position position="78"/>
    </location>
    <ligand>
        <name>4-amino-2-methyl-5-(diphosphooxymethyl)pyrimidine</name>
        <dbReference type="ChEBI" id="CHEBI:57841"/>
    </ligand>
</feature>
<dbReference type="RefSeq" id="WP_272163294.1">
    <property type="nucleotide sequence ID" value="NZ_CP116507.1"/>
</dbReference>
<dbReference type="PANTHER" id="PTHR20857:SF15">
    <property type="entry name" value="THIAMINE-PHOSPHATE SYNTHASE"/>
    <property type="match status" value="1"/>
</dbReference>
<protein>
    <recommendedName>
        <fullName evidence="9">Thiamine-phosphate synthase</fullName>
        <shortName evidence="9">TP synthase</shortName>
        <shortName evidence="9">TPS</shortName>
        <ecNumber evidence="9">2.5.1.3</ecNumber>
    </recommendedName>
    <alternativeName>
        <fullName evidence="9">Thiamine-phosphate pyrophosphorylase</fullName>
        <shortName evidence="9">TMP pyrophosphorylase</shortName>
        <shortName evidence="9">TMP-PPase</shortName>
    </alternativeName>
</protein>
<comment type="catalytic activity">
    <reaction evidence="6 9 10">
        <text>4-methyl-5-(2-phosphooxyethyl)-thiazole + 4-amino-2-methyl-5-(diphosphooxymethyl)pyrimidine + H(+) = thiamine phosphate + diphosphate</text>
        <dbReference type="Rhea" id="RHEA:22328"/>
        <dbReference type="ChEBI" id="CHEBI:15378"/>
        <dbReference type="ChEBI" id="CHEBI:33019"/>
        <dbReference type="ChEBI" id="CHEBI:37575"/>
        <dbReference type="ChEBI" id="CHEBI:57841"/>
        <dbReference type="ChEBI" id="CHEBI:58296"/>
        <dbReference type="EC" id="2.5.1.3"/>
    </reaction>
</comment>
<dbReference type="CDD" id="cd00564">
    <property type="entry name" value="TMP_TenI"/>
    <property type="match status" value="1"/>
</dbReference>
<evidence type="ECO:0000256" key="9">
    <source>
        <dbReference type="HAMAP-Rule" id="MF_00097"/>
    </source>
</evidence>
<dbReference type="PANTHER" id="PTHR20857">
    <property type="entry name" value="THIAMINE-PHOSPHATE PYROPHOSPHORYLASE"/>
    <property type="match status" value="1"/>
</dbReference>
<comment type="catalytic activity">
    <reaction evidence="8 9 10">
        <text>2-[(2R,5Z)-2-carboxy-4-methylthiazol-5(2H)-ylidene]ethyl phosphate + 4-amino-2-methyl-5-(diphosphooxymethyl)pyrimidine + 2 H(+) = thiamine phosphate + CO2 + diphosphate</text>
        <dbReference type="Rhea" id="RHEA:47844"/>
        <dbReference type="ChEBI" id="CHEBI:15378"/>
        <dbReference type="ChEBI" id="CHEBI:16526"/>
        <dbReference type="ChEBI" id="CHEBI:33019"/>
        <dbReference type="ChEBI" id="CHEBI:37575"/>
        <dbReference type="ChEBI" id="CHEBI:57841"/>
        <dbReference type="ChEBI" id="CHEBI:62899"/>
        <dbReference type="EC" id="2.5.1.3"/>
    </reaction>
</comment>
<feature type="binding site" evidence="9">
    <location>
        <position position="177"/>
    </location>
    <ligand>
        <name>2-[(2R,5Z)-2-carboxy-4-methylthiazol-5(2H)-ylidene]ethyl phosphate</name>
        <dbReference type="ChEBI" id="CHEBI:62899"/>
    </ligand>
</feature>
<evidence type="ECO:0000256" key="8">
    <source>
        <dbReference type="ARBA" id="ARBA00047883"/>
    </source>
</evidence>
<dbReference type="InterPro" id="IPR034291">
    <property type="entry name" value="TMP_synthase"/>
</dbReference>
<feature type="binding site" evidence="9">
    <location>
        <begin position="145"/>
        <end position="147"/>
    </location>
    <ligand>
        <name>2-[(2R,5Z)-2-carboxy-4-methylthiazol-5(2H)-ylidene]ethyl phosphate</name>
        <dbReference type="ChEBI" id="CHEBI:62899"/>
    </ligand>
</feature>
<dbReference type="GO" id="GO:0000287">
    <property type="term" value="F:magnesium ion binding"/>
    <property type="evidence" value="ECO:0007669"/>
    <property type="project" value="UniProtKB-UniRule"/>
</dbReference>
<dbReference type="InterPro" id="IPR013785">
    <property type="entry name" value="Aldolase_TIM"/>
</dbReference>
<keyword evidence="4 9" id="KW-0460">Magnesium</keyword>
<dbReference type="Pfam" id="PF02581">
    <property type="entry name" value="TMP-TENI"/>
    <property type="match status" value="1"/>
</dbReference>
<dbReference type="GO" id="GO:0005737">
    <property type="term" value="C:cytoplasm"/>
    <property type="evidence" value="ECO:0007669"/>
    <property type="project" value="TreeGrafter"/>
</dbReference>
<evidence type="ECO:0000256" key="7">
    <source>
        <dbReference type="ARBA" id="ARBA00047851"/>
    </source>
</evidence>
<feature type="binding site" evidence="9">
    <location>
        <position position="98"/>
    </location>
    <ligand>
        <name>Mg(2+)</name>
        <dbReference type="ChEBI" id="CHEBI:18420"/>
    </ligand>
</feature>
<evidence type="ECO:0000256" key="11">
    <source>
        <dbReference type="RuleBase" id="RU004253"/>
    </source>
</evidence>
<dbReference type="Gene3D" id="3.20.20.70">
    <property type="entry name" value="Aldolase class I"/>
    <property type="match status" value="1"/>
</dbReference>
<comment type="catalytic activity">
    <reaction evidence="7 9 10">
        <text>2-(2-carboxy-4-methylthiazol-5-yl)ethyl phosphate + 4-amino-2-methyl-5-(diphosphooxymethyl)pyrimidine + 2 H(+) = thiamine phosphate + CO2 + diphosphate</text>
        <dbReference type="Rhea" id="RHEA:47848"/>
        <dbReference type="ChEBI" id="CHEBI:15378"/>
        <dbReference type="ChEBI" id="CHEBI:16526"/>
        <dbReference type="ChEBI" id="CHEBI:33019"/>
        <dbReference type="ChEBI" id="CHEBI:37575"/>
        <dbReference type="ChEBI" id="CHEBI:57841"/>
        <dbReference type="ChEBI" id="CHEBI:62890"/>
        <dbReference type="EC" id="2.5.1.3"/>
    </reaction>
</comment>
<evidence type="ECO:0000256" key="6">
    <source>
        <dbReference type="ARBA" id="ARBA00047334"/>
    </source>
</evidence>
<dbReference type="HAMAP" id="MF_00097">
    <property type="entry name" value="TMP_synthase"/>
    <property type="match status" value="1"/>
</dbReference>
<evidence type="ECO:0000256" key="5">
    <source>
        <dbReference type="ARBA" id="ARBA00022977"/>
    </source>
</evidence>
<proteinExistence type="inferred from homology"/>
<dbReference type="FunFam" id="3.20.20.70:FF:000096">
    <property type="entry name" value="Thiamine-phosphate synthase"/>
    <property type="match status" value="1"/>
</dbReference>
<dbReference type="EC" id="2.5.1.3" evidence="9"/>
<sequence length="219" mass="23925">MTINWQDALAVYFIAGTQDIQPNEELIDVLEEALKAGATCFQYREKGTGSMTNPDERLDMARRCQEVCKRYDVPFIINDDIDLAIEVQADALHVGQSDTPIAETLDYVAPFGIEVGLSTNNLLQYQKAAEIDGVAYVGVGPIFPTQSKSDAQPTVGLSLLAEIDQLDKRKPAVAIGGISLANIYQVADYEVSGVALISAITQSKNRKQTIQAFRKALKK</sequence>
<keyword evidence="2 9" id="KW-0808">Transferase</keyword>
<dbReference type="AlphaFoldDB" id="A0AAF0BG28"/>